<evidence type="ECO:0000256" key="1">
    <source>
        <dbReference type="SAM" id="Coils"/>
    </source>
</evidence>
<dbReference type="Proteomes" id="UP000308092">
    <property type="component" value="Unassembled WGS sequence"/>
</dbReference>
<evidence type="ECO:0000313" key="3">
    <source>
        <dbReference type="EMBL" id="THC90265.1"/>
    </source>
</evidence>
<protein>
    <submittedName>
        <fullName evidence="3">Uncharacterized protein</fullName>
    </submittedName>
</protein>
<keyword evidence="1" id="KW-0175">Coiled coil</keyword>
<proteinExistence type="predicted"/>
<gene>
    <name evidence="3" type="ORF">EYZ11_010273</name>
</gene>
<dbReference type="EMBL" id="SOSA01000540">
    <property type="protein sequence ID" value="THC90265.1"/>
    <property type="molecule type" value="Genomic_DNA"/>
</dbReference>
<comment type="caution">
    <text evidence="3">The sequence shown here is derived from an EMBL/GenBank/DDBJ whole genome shotgun (WGS) entry which is preliminary data.</text>
</comment>
<feature type="compositionally biased region" description="Polar residues" evidence="2">
    <location>
        <begin position="110"/>
        <end position="119"/>
    </location>
</feature>
<evidence type="ECO:0000256" key="2">
    <source>
        <dbReference type="SAM" id="MobiDB-lite"/>
    </source>
</evidence>
<dbReference type="STRING" id="1220188.A0A4S3J627"/>
<sequence>MANPLNIAIPLKLDAFVLNEKLCEKDEKHPEVDQAKEAKIAPITQPNYTFLQLDEQLLQHDILDHVDLHNAFPAKSNPRVYDLGKDKVRDKRMGVYLHWVMPRFYRTGSAATPTGAPQQQKEHRAKGLSTSSTGDQTGGDYSSPEFRALPNRWLVIRKLDPKAATTDPPNTSIKEVEAWVIESDRVQKIDDFNIEQDLQVDVSPYITTNKKRVGNINLAEQAETFIGYKKPAQSWNERDINLKADDNEEQIKRVDLTAVSSSNQLFLDYQPHCSNVFSMIDTFEYTEGKTTKYLQKAQASYYVLGWHSDKTKAPFGDLTTNGTVSRGDRLRALSMKLKGKDWPDEITNWLQSKAPAFSVCHGAMYNVIWDRNERPAIIPANEASQHLLDTMPITVGTTPIDSLLAYVNSHQQGATELEKDLQLLEPLLRAQDEGVDVHRVAVDEVQNWNFARESGGSHWHIQSQEGEKAKIPSRGEREALEKLNNAQRLLDSTKRQILQLQWDMFSYWWKLVSGDVKPRDIQGKIADLTDKVDTLRCVAQRHQIYINKKVKDRKTLPQCPQEGVLPEFSQSRDPTLLVSGVQGGWPDDYLDDLEVRLTNQLLSNSKKIEEDEEEDMIKQYGIDKLPPELFDTAKRLIGEFNQLGDENAVFEKGQYPPLYHDRGAHGEQTDPLRDQWATTQPWAPLFLEWQAEYFHIPWEDWTLALTGELQDQIDKRWRLAIDPEVDLLNPQIQDKRVLSGRILLLPQPSFSLQTTITQLFNTFSPDEIKKYLPGKTKDDILKNTWKLPFVSASLDGFTDHLLTTVRGTHIKPNARYPKGAGYDLEGIKPIAEAIKHPFKSEHLAIIDIHSDTTPYGALLSNSAAVLNDTGPPVTKAPFPFKPVTHGQFRFSKLNIVDKFGQAINAIDARYGHEDDEAVYPHLSSYYGPQTYQGKPNLVRDNATDQKGHVEFAQVPPGINQPARLNSTFVKYDKRWKQHPSDYSYWRPVTEWENPIWGWVVLNYVDYGIQLFLQDGTFYREPFKPPPLEKITATQQLDHLVKLLSERNDYLHAFLAMANESLQESPSSAPSAYSEFLNSLVGRPLALVNAGWSLELSIHEKVNQAATDSFTETQPFHLLPGRWKNYEFPIKLGDKDRSGDGLVGYFHLNKEPTPGNELDLTKIYTYYTRDDKSGILKDIADVERNKPPKLSCFWNEPEKDNAKTDIELEKQAAKYAYQWNQKLQVVGAIVDPFLPITAFSSILPMNKLQLPSWTWQQAMNRMTAFFHLGPTIVTEDVQKYNIPGNKTLDSDYNLRDHDPTIKDSAVGMPALQTGDWAWLQPFSNPSTGGGAQEGNTPKYMSLGLGKVDSAPKYESGPYTALEGYLQLKQPIVRPDDE</sequence>
<feature type="region of interest" description="Disordered" evidence="2">
    <location>
        <begin position="110"/>
        <end position="145"/>
    </location>
</feature>
<dbReference type="VEuPathDB" id="FungiDB:EYZ11_010273"/>
<accession>A0A4S3J627</accession>
<keyword evidence="4" id="KW-1185">Reference proteome</keyword>
<reference evidence="3 4" key="1">
    <citation type="submission" date="2019-03" db="EMBL/GenBank/DDBJ databases">
        <title>The genome sequence of a newly discovered highly antifungal drug resistant Aspergillus species, Aspergillus tanneri NIH 1004.</title>
        <authorList>
            <person name="Mounaud S."/>
            <person name="Singh I."/>
            <person name="Joardar V."/>
            <person name="Pakala S."/>
            <person name="Pakala S."/>
            <person name="Venepally P."/>
            <person name="Hoover J."/>
            <person name="Nierman W."/>
            <person name="Chung J."/>
            <person name="Losada L."/>
        </authorList>
    </citation>
    <scope>NUCLEOTIDE SEQUENCE [LARGE SCALE GENOMIC DNA]</scope>
    <source>
        <strain evidence="3 4">NIH1004</strain>
    </source>
</reference>
<name>A0A4S3J627_9EURO</name>
<evidence type="ECO:0000313" key="4">
    <source>
        <dbReference type="Proteomes" id="UP000308092"/>
    </source>
</evidence>
<organism evidence="3 4">
    <name type="scientific">Aspergillus tanneri</name>
    <dbReference type="NCBI Taxonomy" id="1220188"/>
    <lineage>
        <taxon>Eukaryota</taxon>
        <taxon>Fungi</taxon>
        <taxon>Dikarya</taxon>
        <taxon>Ascomycota</taxon>
        <taxon>Pezizomycotina</taxon>
        <taxon>Eurotiomycetes</taxon>
        <taxon>Eurotiomycetidae</taxon>
        <taxon>Eurotiales</taxon>
        <taxon>Aspergillaceae</taxon>
        <taxon>Aspergillus</taxon>
        <taxon>Aspergillus subgen. Circumdati</taxon>
    </lineage>
</organism>
<feature type="coiled-coil region" evidence="1">
    <location>
        <begin position="476"/>
        <end position="503"/>
    </location>
</feature>